<proteinExistence type="predicted"/>
<evidence type="ECO:0000313" key="2">
    <source>
        <dbReference type="EMBL" id="HGV98373.1"/>
    </source>
</evidence>
<reference evidence="2" key="1">
    <citation type="journal article" date="2020" name="mSystems">
        <title>Genome- and Community-Level Interaction Insights into Carbon Utilization and Element Cycling Functions of Hydrothermarchaeota in Hydrothermal Sediment.</title>
        <authorList>
            <person name="Zhou Z."/>
            <person name="Liu Y."/>
            <person name="Xu W."/>
            <person name="Pan J."/>
            <person name="Luo Z.H."/>
            <person name="Li M."/>
        </authorList>
    </citation>
    <scope>NUCLEOTIDE SEQUENCE [LARGE SCALE GENOMIC DNA]</scope>
    <source>
        <strain evidence="2">SpSt-774</strain>
    </source>
</reference>
<evidence type="ECO:0000259" key="1">
    <source>
        <dbReference type="Pfam" id="PF20094"/>
    </source>
</evidence>
<sequence>MSDLLLASEITRDTSGGYLTKGNLRVVPLPNHLFEEHHRNLFVYYEIYDILPDTGEIVVIYSIIDQNNKAVRKITRKLKKNFSTQAVNFGVNIESIPPENYIFRVEVFDSTLNISAKKEVPFAIKRTPPKEVVAEELPYYREIEYFLNNREYRHFSSLNERGKEIYLKKFWERHNYQEIAPRFEYADAHFGEGDRPGFKTDRGRIYVKFGPPDEIEKSTVGDEEAKPFEHWQYYNGLEFIFVDIRGTNEFVLIWTNAPGEKSQPVLFNYLPSSKRREIEK</sequence>
<dbReference type="InterPro" id="IPR030959">
    <property type="entry name" value="GWxTD_dom"/>
</dbReference>
<dbReference type="AlphaFoldDB" id="A0A7C4XAX8"/>
<dbReference type="EMBL" id="DTGZ01000165">
    <property type="protein sequence ID" value="HGV98373.1"/>
    <property type="molecule type" value="Genomic_DNA"/>
</dbReference>
<dbReference type="NCBIfam" id="TIGR04514">
    <property type="entry name" value="GWxTD_dom"/>
    <property type="match status" value="1"/>
</dbReference>
<feature type="domain" description="GWxTD" evidence="1">
    <location>
        <begin position="181"/>
        <end position="244"/>
    </location>
</feature>
<comment type="caution">
    <text evidence="2">The sequence shown here is derived from an EMBL/GenBank/DDBJ whole genome shotgun (WGS) entry which is preliminary data.</text>
</comment>
<name>A0A7C4XAX8_UNCW3</name>
<dbReference type="Pfam" id="PF20094">
    <property type="entry name" value="GWxTD_dom"/>
    <property type="match status" value="1"/>
</dbReference>
<protein>
    <submittedName>
        <fullName evidence="2">GWxTD domain-containing protein</fullName>
    </submittedName>
</protein>
<accession>A0A7C4XAX8</accession>
<gene>
    <name evidence="2" type="ORF">ENV60_08790</name>
</gene>
<organism evidence="2">
    <name type="scientific">candidate division WOR-3 bacterium</name>
    <dbReference type="NCBI Taxonomy" id="2052148"/>
    <lineage>
        <taxon>Bacteria</taxon>
        <taxon>Bacteria division WOR-3</taxon>
    </lineage>
</organism>